<dbReference type="Proteomes" id="UP001060085">
    <property type="component" value="Linkage Group LG05"/>
</dbReference>
<organism evidence="1 2">
    <name type="scientific">Catharanthus roseus</name>
    <name type="common">Madagascar periwinkle</name>
    <name type="synonym">Vinca rosea</name>
    <dbReference type="NCBI Taxonomy" id="4058"/>
    <lineage>
        <taxon>Eukaryota</taxon>
        <taxon>Viridiplantae</taxon>
        <taxon>Streptophyta</taxon>
        <taxon>Embryophyta</taxon>
        <taxon>Tracheophyta</taxon>
        <taxon>Spermatophyta</taxon>
        <taxon>Magnoliopsida</taxon>
        <taxon>eudicotyledons</taxon>
        <taxon>Gunneridae</taxon>
        <taxon>Pentapetalae</taxon>
        <taxon>asterids</taxon>
        <taxon>lamiids</taxon>
        <taxon>Gentianales</taxon>
        <taxon>Apocynaceae</taxon>
        <taxon>Rauvolfioideae</taxon>
        <taxon>Vinceae</taxon>
        <taxon>Catharanthinae</taxon>
        <taxon>Catharanthus</taxon>
    </lineage>
</organism>
<gene>
    <name evidence="1" type="ORF">M9H77_24548</name>
</gene>
<proteinExistence type="predicted"/>
<sequence length="1070" mass="119038">MKEKDSSSSSSPSLSRRRRIKVLKVLVSFNGSFCRRPPSRKIRYVGGETHIVSVERNASLSTLKCKIADLICTYANSSQLCLKYRIFTKSDDGGEEEPVLGLLESDDDLRCMMEEYETMELNGKLYCTRFWVFVCTNTSDGFDNNDLVDKNLLNVNGNCFCAKTNGFREGLDDDEKKERENLPVVSNKSKKLGDDFLRKMVLKKQLFMKNLDGITSAQGCGEQRDTELVSENVFCQSSPKQLCSVARNNLNSESKNLNFNGDPYKENFLDCKRSNVYKVTSENSGKISPVVESNSGPLNAKDGNLPIRDNGFNDGFFWQSGVTFGSGNGDYMLSSNQFVAEKSPNISFNSSLNWKVNGLNPNCEFRSADCAWSNRENIVPQNGDLNMVRKGLASPTCPNPLTSGIYPIESLQGTESQQRGYGGSIRHHRFGISHARNQRTSPYQIRNRSNVHQLGNHQHLRLDYPGLRSSSNILEQEPLFRSQSATLKKPLSGLNCYESSPEKGFIDHRHMFGPPACNKENQLRPVCLLVPGNEKAKLDDGHVAHIGNGNFLLPIDAYQNTILGARAVNARIDLLTSLGVEKIDVLENSPDVVGVDGGTPMDYHDQPLSKNHGEVDLSDSPGTPCDSIVTELSGDNKLLDVEPGHETLDTCQGGAKDFKNNIASVDLYMSNLSLDSSVEVQLPVSCATSDISEAFLKPLSNSLDLMDEEHLNLGPKFEKSSDFSSDSSSNNVLKCKKDENKKEASQQNKKSNSSITETDENKKTSSCLKANIGIPADIITLYTHLASRELQIIKDADLEYVKELGRGTYGTVYYGKWKGSDVAIKKIKPSCFTDGAKEEDRLVADFWKEAHTLGQLHHPNIVALYGVVTDGPVNCLATVTEYMVNGSLKQVLRRKDRTIDRRKRLIIAMDAAFGMEYLHEKNIIHFDLKSHNFLVNMRDPQRPVCKIGDLGLSKIKQRTLVSGGIRGTIPWMAPELLSGRDLVSDKVDVFSFGIVMWELLTGEEPYANMRSEEIVAGIIRGNLRPEIPSWCDPAWRSLMESCWLSNPDCRPSFSEIAKQLRAMAASMNIK</sequence>
<name>A0ACC0AY56_CATRO</name>
<reference evidence="2" key="1">
    <citation type="journal article" date="2023" name="Nat. Plants">
        <title>Single-cell RNA sequencing provides a high-resolution roadmap for understanding the multicellular compartmentation of specialized metabolism.</title>
        <authorList>
            <person name="Sun S."/>
            <person name="Shen X."/>
            <person name="Li Y."/>
            <person name="Li Y."/>
            <person name="Wang S."/>
            <person name="Li R."/>
            <person name="Zhang H."/>
            <person name="Shen G."/>
            <person name="Guo B."/>
            <person name="Wei J."/>
            <person name="Xu J."/>
            <person name="St-Pierre B."/>
            <person name="Chen S."/>
            <person name="Sun C."/>
        </authorList>
    </citation>
    <scope>NUCLEOTIDE SEQUENCE [LARGE SCALE GENOMIC DNA]</scope>
</reference>
<evidence type="ECO:0000313" key="1">
    <source>
        <dbReference type="EMBL" id="KAI5665225.1"/>
    </source>
</evidence>
<dbReference type="EMBL" id="CM044705">
    <property type="protein sequence ID" value="KAI5665225.1"/>
    <property type="molecule type" value="Genomic_DNA"/>
</dbReference>
<evidence type="ECO:0000313" key="2">
    <source>
        <dbReference type="Proteomes" id="UP001060085"/>
    </source>
</evidence>
<accession>A0ACC0AY56</accession>
<keyword evidence="2" id="KW-1185">Reference proteome</keyword>
<protein>
    <submittedName>
        <fullName evidence="1">Uncharacterized protein</fullName>
    </submittedName>
</protein>
<comment type="caution">
    <text evidence="1">The sequence shown here is derived from an EMBL/GenBank/DDBJ whole genome shotgun (WGS) entry which is preliminary data.</text>
</comment>